<proteinExistence type="predicted"/>
<dbReference type="AlphaFoldDB" id="A0A1G6IMP5"/>
<dbReference type="STRING" id="1464122.SAMN05421737_105113"/>
<name>A0A1G6IMP5_9BACI</name>
<evidence type="ECO:0000256" key="1">
    <source>
        <dbReference type="SAM" id="Coils"/>
    </source>
</evidence>
<sequence length="220" mass="26055">MVKKVITLGMLLVFFFHFANTILFNSPLNPVKAKYSQHVFQYMDPLFMQNWRLFAPNPATNNNDFYVRAKLKDGDEVQVTDWIDLTSHMIERNQANRFTPYNRIVRIQRGAVTMMGEDDDLLVTLHRKSDQNEEAKQTLNDLENEERMTERQAFADKLLTRYAQAYLRSLYPEKELVETQIMLLDTKAVPFSKKDDVHFEREQKAYEFTWQPAQKVTPMF</sequence>
<keyword evidence="3" id="KW-1185">Reference proteome</keyword>
<organism evidence="2 3">
    <name type="scientific">Shouchella lonarensis</name>
    <dbReference type="NCBI Taxonomy" id="1464122"/>
    <lineage>
        <taxon>Bacteria</taxon>
        <taxon>Bacillati</taxon>
        <taxon>Bacillota</taxon>
        <taxon>Bacilli</taxon>
        <taxon>Bacillales</taxon>
        <taxon>Bacillaceae</taxon>
        <taxon>Shouchella</taxon>
    </lineage>
</organism>
<reference evidence="3" key="1">
    <citation type="submission" date="2016-09" db="EMBL/GenBank/DDBJ databases">
        <authorList>
            <person name="Varghese N."/>
            <person name="Submissions S."/>
        </authorList>
    </citation>
    <scope>NUCLEOTIDE SEQUENCE [LARGE SCALE GENOMIC DNA]</scope>
    <source>
        <strain evidence="3">25nlg</strain>
    </source>
</reference>
<accession>A0A1G6IMP5</accession>
<dbReference type="RefSeq" id="WP_090775472.1">
    <property type="nucleotide sequence ID" value="NZ_FMYM01000005.1"/>
</dbReference>
<evidence type="ECO:0000313" key="3">
    <source>
        <dbReference type="Proteomes" id="UP000242662"/>
    </source>
</evidence>
<protein>
    <submittedName>
        <fullName evidence="2">Uncharacterized protein</fullName>
    </submittedName>
</protein>
<dbReference type="Proteomes" id="UP000242662">
    <property type="component" value="Unassembled WGS sequence"/>
</dbReference>
<gene>
    <name evidence="2" type="ORF">SAMN05421737_105113</name>
</gene>
<dbReference type="OrthoDB" id="9342777at2"/>
<keyword evidence="1" id="KW-0175">Coiled coil</keyword>
<dbReference type="InterPro" id="IPR043857">
    <property type="entry name" value="DUF5819"/>
</dbReference>
<dbReference type="Pfam" id="PF19136">
    <property type="entry name" value="DUF5819"/>
    <property type="match status" value="1"/>
</dbReference>
<feature type="coiled-coil region" evidence="1">
    <location>
        <begin position="125"/>
        <end position="152"/>
    </location>
</feature>
<dbReference type="EMBL" id="FMYM01000005">
    <property type="protein sequence ID" value="SDC07701.1"/>
    <property type="molecule type" value="Genomic_DNA"/>
</dbReference>
<evidence type="ECO:0000313" key="2">
    <source>
        <dbReference type="EMBL" id="SDC07701.1"/>
    </source>
</evidence>